<name>A0A841HG73_9GAMM</name>
<keyword evidence="2" id="KW-1185">Reference proteome</keyword>
<evidence type="ECO:0000313" key="2">
    <source>
        <dbReference type="Proteomes" id="UP000588068"/>
    </source>
</evidence>
<proteinExistence type="predicted"/>
<sequence>MSGISQQNPVRLFVSHCFEPAEDYDRVFEYLESSHNFYYKNCSRPDLKVTDREAMKEEIRKQIMLSEIVIVPSGLYDRYREVIDFTVACAKGLEKPVVVLESFGVKQKIPVQLEALGDEIIEWNERSIADAIRRQARHEETARWDVIDFKMD</sequence>
<comment type="caution">
    <text evidence="1">The sequence shown here is derived from an EMBL/GenBank/DDBJ whole genome shotgun (WGS) entry which is preliminary data.</text>
</comment>
<dbReference type="RefSeq" id="WP_184329862.1">
    <property type="nucleotide sequence ID" value="NZ_JACHHZ010000001.1"/>
</dbReference>
<protein>
    <recommendedName>
        <fullName evidence="3">Thoeris protein ThsB TIR-like domain-containing protein</fullName>
    </recommendedName>
</protein>
<gene>
    <name evidence="1" type="ORF">HNQ60_000957</name>
</gene>
<evidence type="ECO:0000313" key="1">
    <source>
        <dbReference type="EMBL" id="MBB6092111.1"/>
    </source>
</evidence>
<dbReference type="EMBL" id="JACHHZ010000001">
    <property type="protein sequence ID" value="MBB6092111.1"/>
    <property type="molecule type" value="Genomic_DNA"/>
</dbReference>
<organism evidence="1 2">
    <name type="scientific">Povalibacter uvarum</name>
    <dbReference type="NCBI Taxonomy" id="732238"/>
    <lineage>
        <taxon>Bacteria</taxon>
        <taxon>Pseudomonadati</taxon>
        <taxon>Pseudomonadota</taxon>
        <taxon>Gammaproteobacteria</taxon>
        <taxon>Steroidobacterales</taxon>
        <taxon>Steroidobacteraceae</taxon>
        <taxon>Povalibacter</taxon>
    </lineage>
</organism>
<reference evidence="1 2" key="1">
    <citation type="submission" date="2020-08" db="EMBL/GenBank/DDBJ databases">
        <title>Genomic Encyclopedia of Type Strains, Phase IV (KMG-IV): sequencing the most valuable type-strain genomes for metagenomic binning, comparative biology and taxonomic classification.</title>
        <authorList>
            <person name="Goeker M."/>
        </authorList>
    </citation>
    <scope>NUCLEOTIDE SEQUENCE [LARGE SCALE GENOMIC DNA]</scope>
    <source>
        <strain evidence="1 2">DSM 26723</strain>
    </source>
</reference>
<dbReference type="Proteomes" id="UP000588068">
    <property type="component" value="Unassembled WGS sequence"/>
</dbReference>
<dbReference type="SUPFAM" id="SSF52206">
    <property type="entry name" value="Hypothetical protein MTH538"/>
    <property type="match status" value="1"/>
</dbReference>
<dbReference type="InterPro" id="IPR036490">
    <property type="entry name" value="ThsB_TIR-like_sf"/>
</dbReference>
<dbReference type="AlphaFoldDB" id="A0A841HG73"/>
<evidence type="ECO:0008006" key="3">
    <source>
        <dbReference type="Google" id="ProtNLM"/>
    </source>
</evidence>
<dbReference type="Gene3D" id="3.40.50.9200">
    <property type="entry name" value="Hypothetical protein MTH538"/>
    <property type="match status" value="1"/>
</dbReference>
<accession>A0A841HG73</accession>